<evidence type="ECO:0000256" key="1">
    <source>
        <dbReference type="SAM" id="SignalP"/>
    </source>
</evidence>
<feature type="chain" id="PRO_5012457824" description="Tat pathway signal protein" evidence="1">
    <location>
        <begin position="28"/>
        <end position="172"/>
    </location>
</feature>
<protein>
    <recommendedName>
        <fullName evidence="4">Tat pathway signal protein</fullName>
    </recommendedName>
</protein>
<dbReference type="RefSeq" id="WP_075250045.1">
    <property type="nucleotide sequence ID" value="NZ_MSGO01000047.1"/>
</dbReference>
<comment type="caution">
    <text evidence="2">The sequence shown here is derived from an EMBL/GenBank/DDBJ whole genome shotgun (WGS) entry which is preliminary data.</text>
</comment>
<dbReference type="PROSITE" id="PS51257">
    <property type="entry name" value="PROKAR_LIPOPROTEIN"/>
    <property type="match status" value="1"/>
</dbReference>
<feature type="signal peptide" evidence="1">
    <location>
        <begin position="1"/>
        <end position="27"/>
    </location>
</feature>
<gene>
    <name evidence="2" type="ORF">BKH32_10810</name>
</gene>
<sequence>MTIHRRRTLLAASTATAAALLTGCSLAKHPGPEGDWDRLEDGDLLLAVPKGWDRSVAQSSIWGTKWTDPSDKSAVLMTAQSIEATDGYDALDLAMNAARAVTRGYQPIGSRTAATDGSIILAQQQYQTTWPYQKKGSLWAISRESKICLVDFSGAKITSDQISTVGQWIELR</sequence>
<dbReference type="EMBL" id="MSGO01000047">
    <property type="protein sequence ID" value="OLL14017.1"/>
    <property type="molecule type" value="Genomic_DNA"/>
</dbReference>
<organism evidence="2 3">
    <name type="scientific">Actinomyces oris</name>
    <dbReference type="NCBI Taxonomy" id="544580"/>
    <lineage>
        <taxon>Bacteria</taxon>
        <taxon>Bacillati</taxon>
        <taxon>Actinomycetota</taxon>
        <taxon>Actinomycetes</taxon>
        <taxon>Actinomycetales</taxon>
        <taxon>Actinomycetaceae</taxon>
        <taxon>Actinomyces</taxon>
    </lineage>
</organism>
<dbReference type="AlphaFoldDB" id="A0A1Q8HYT4"/>
<dbReference type="Proteomes" id="UP000185736">
    <property type="component" value="Unassembled WGS sequence"/>
</dbReference>
<dbReference type="PROSITE" id="PS51318">
    <property type="entry name" value="TAT"/>
    <property type="match status" value="1"/>
</dbReference>
<reference evidence="2 3" key="1">
    <citation type="submission" date="2016-12" db="EMBL/GenBank/DDBJ databases">
        <title>Genomic comparison of strains in the 'Actinomyces naeslundii' group.</title>
        <authorList>
            <person name="Mughal S.R."/>
            <person name="Do T."/>
            <person name="Gilbert S.C."/>
            <person name="Witherden E.A."/>
            <person name="Didelot X."/>
            <person name="Beighton D."/>
        </authorList>
    </citation>
    <scope>NUCLEOTIDE SEQUENCE [LARGE SCALE GENOMIC DNA]</scope>
    <source>
        <strain evidence="2 3">S64C</strain>
    </source>
</reference>
<accession>A0A1Q8HYT4</accession>
<evidence type="ECO:0000313" key="3">
    <source>
        <dbReference type="Proteomes" id="UP000185736"/>
    </source>
</evidence>
<evidence type="ECO:0000313" key="2">
    <source>
        <dbReference type="EMBL" id="OLL14017.1"/>
    </source>
</evidence>
<proteinExistence type="predicted"/>
<evidence type="ECO:0008006" key="4">
    <source>
        <dbReference type="Google" id="ProtNLM"/>
    </source>
</evidence>
<dbReference type="InterPro" id="IPR006311">
    <property type="entry name" value="TAT_signal"/>
</dbReference>
<name>A0A1Q8HYT4_9ACTO</name>
<keyword evidence="1" id="KW-0732">Signal</keyword>